<dbReference type="PANTHER" id="PTHR43591">
    <property type="entry name" value="METHYLTRANSFERASE"/>
    <property type="match status" value="1"/>
</dbReference>
<dbReference type="Gene3D" id="3.40.50.150">
    <property type="entry name" value="Vaccinia Virus protein VP39"/>
    <property type="match status" value="1"/>
</dbReference>
<reference evidence="2 3" key="1">
    <citation type="journal article" date="2014" name="Genome Biol. Evol.">
        <title>The secreted proteins of Achlya hypogyna and Thraustotheca clavata identify the ancestral oomycete secretome and reveal gene acquisitions by horizontal gene transfer.</title>
        <authorList>
            <person name="Misner I."/>
            <person name="Blouin N."/>
            <person name="Leonard G."/>
            <person name="Richards T.A."/>
            <person name="Lane C.E."/>
        </authorList>
    </citation>
    <scope>NUCLEOTIDE SEQUENCE [LARGE SCALE GENOMIC DNA]</scope>
    <source>
        <strain evidence="2 3">ATCC 34112</strain>
    </source>
</reference>
<dbReference type="PANTHER" id="PTHR43591:SF24">
    <property type="entry name" value="2-METHOXY-6-POLYPRENYL-1,4-BENZOQUINOL METHYLASE, MITOCHONDRIAL"/>
    <property type="match status" value="1"/>
</dbReference>
<gene>
    <name evidence="2" type="ORF">THRCLA_03120</name>
</gene>
<accession>A0A1W0A331</accession>
<feature type="domain" description="Methyltransferase" evidence="1">
    <location>
        <begin position="52"/>
        <end position="152"/>
    </location>
</feature>
<protein>
    <recommendedName>
        <fullName evidence="1">Methyltransferase domain-containing protein</fullName>
    </recommendedName>
</protein>
<proteinExistence type="predicted"/>
<dbReference type="CDD" id="cd02440">
    <property type="entry name" value="AdoMet_MTases"/>
    <property type="match status" value="1"/>
</dbReference>
<dbReference type="Pfam" id="PF13649">
    <property type="entry name" value="Methyltransf_25"/>
    <property type="match status" value="1"/>
</dbReference>
<dbReference type="InterPro" id="IPR041698">
    <property type="entry name" value="Methyltransf_25"/>
</dbReference>
<dbReference type="SUPFAM" id="SSF53335">
    <property type="entry name" value="S-adenosyl-L-methionine-dependent methyltransferases"/>
    <property type="match status" value="1"/>
</dbReference>
<dbReference type="OrthoDB" id="8300214at2759"/>
<evidence type="ECO:0000313" key="3">
    <source>
        <dbReference type="Proteomes" id="UP000243217"/>
    </source>
</evidence>
<sequence>MSFIPVDDAVRQVQAFWDSYSESYTTKINEHMTIQCARALHSYMELDTAKNILEIGAASGIGTLDILSRLSSKNSTKIHATDLSPEMVKRLETRIAPLNQKENITLSLANAQELKGHADASYDRYIASLVLQLTPDHNAMLQETYRVLEDNGLAGFVIWGAPENSGVFTLPGAMNKELDVGSRGALHPNFNLGLQLDQLKANMKKLGFRNVVSWPFLCVVEKWSGDAFATSQFNAHPLQKEDFGGDEAKLEEMKTKCHAKLTRLANEWLATKQTPIGLEVYLIIARK</sequence>
<dbReference type="STRING" id="74557.A0A1W0A331"/>
<organism evidence="2 3">
    <name type="scientific">Thraustotheca clavata</name>
    <dbReference type="NCBI Taxonomy" id="74557"/>
    <lineage>
        <taxon>Eukaryota</taxon>
        <taxon>Sar</taxon>
        <taxon>Stramenopiles</taxon>
        <taxon>Oomycota</taxon>
        <taxon>Saprolegniomycetes</taxon>
        <taxon>Saprolegniales</taxon>
        <taxon>Achlyaceae</taxon>
        <taxon>Thraustotheca</taxon>
    </lineage>
</organism>
<dbReference type="Proteomes" id="UP000243217">
    <property type="component" value="Unassembled WGS sequence"/>
</dbReference>
<comment type="caution">
    <text evidence="2">The sequence shown here is derived from an EMBL/GenBank/DDBJ whole genome shotgun (WGS) entry which is preliminary data.</text>
</comment>
<dbReference type="GO" id="GO:0008168">
    <property type="term" value="F:methyltransferase activity"/>
    <property type="evidence" value="ECO:0007669"/>
    <property type="project" value="TreeGrafter"/>
</dbReference>
<dbReference type="EMBL" id="JNBS01000577">
    <property type="protein sequence ID" value="OQS04665.1"/>
    <property type="molecule type" value="Genomic_DNA"/>
</dbReference>
<evidence type="ECO:0000313" key="2">
    <source>
        <dbReference type="EMBL" id="OQS04665.1"/>
    </source>
</evidence>
<dbReference type="InterPro" id="IPR029063">
    <property type="entry name" value="SAM-dependent_MTases_sf"/>
</dbReference>
<dbReference type="AlphaFoldDB" id="A0A1W0A331"/>
<evidence type="ECO:0000259" key="1">
    <source>
        <dbReference type="Pfam" id="PF13649"/>
    </source>
</evidence>
<name>A0A1W0A331_9STRA</name>
<keyword evidence="3" id="KW-1185">Reference proteome</keyword>